<evidence type="ECO:0000313" key="3">
    <source>
        <dbReference type="EMBL" id="KCZ59856.1"/>
    </source>
</evidence>
<dbReference type="RefSeq" id="WP_035553143.1">
    <property type="nucleotide sequence ID" value="NZ_AWFH01000034.1"/>
</dbReference>
<dbReference type="OrthoDB" id="9809788at2"/>
<organism evidence="3 4">
    <name type="scientific">Hyphomonas atlantica</name>
    <dbReference type="NCBI Taxonomy" id="1280948"/>
    <lineage>
        <taxon>Bacteria</taxon>
        <taxon>Pseudomonadati</taxon>
        <taxon>Pseudomonadota</taxon>
        <taxon>Alphaproteobacteria</taxon>
        <taxon>Hyphomonadales</taxon>
        <taxon>Hyphomonadaceae</taxon>
        <taxon>Hyphomonas</taxon>
    </lineage>
</organism>
<comment type="caution">
    <text evidence="3">The sequence shown here is derived from an EMBL/GenBank/DDBJ whole genome shotgun (WGS) entry which is preliminary data.</text>
</comment>
<dbReference type="STRING" id="1280948.HY36_06920"/>
<gene>
    <name evidence="3" type="ORF">HY36_06920</name>
</gene>
<reference evidence="3 4" key="1">
    <citation type="journal article" date="2014" name="Antonie Van Leeuwenhoek">
        <title>Hyphomonas beringensis sp. nov. and Hyphomonas chukchiensis sp. nov., isolated from surface seawater of the Bering Sea and Chukchi Sea.</title>
        <authorList>
            <person name="Li C."/>
            <person name="Lai Q."/>
            <person name="Li G."/>
            <person name="Dong C."/>
            <person name="Wang J."/>
            <person name="Liao Y."/>
            <person name="Shao Z."/>
        </authorList>
    </citation>
    <scope>NUCLEOTIDE SEQUENCE [LARGE SCALE GENOMIC DNA]</scope>
    <source>
        <strain evidence="3 4">22II1-22F38</strain>
    </source>
</reference>
<evidence type="ECO:0000256" key="1">
    <source>
        <dbReference type="SAM" id="Phobius"/>
    </source>
</evidence>
<accession>A0A059E033</accession>
<dbReference type="eggNOG" id="COG3921">
    <property type="taxonomic scope" value="Bacteria"/>
</dbReference>
<feature type="transmembrane region" description="Helical" evidence="1">
    <location>
        <begin position="6"/>
        <end position="25"/>
    </location>
</feature>
<dbReference type="AlphaFoldDB" id="A0A059E033"/>
<dbReference type="InterPro" id="IPR009683">
    <property type="entry name" value="Extensin-like_C"/>
</dbReference>
<dbReference type="EMBL" id="AWFH01000034">
    <property type="protein sequence ID" value="KCZ59856.1"/>
    <property type="molecule type" value="Genomic_DNA"/>
</dbReference>
<keyword evidence="1" id="KW-1133">Transmembrane helix</keyword>
<feature type="domain" description="Extensin-like C-terminal" evidence="2">
    <location>
        <begin position="58"/>
        <end position="227"/>
    </location>
</feature>
<keyword evidence="1" id="KW-0472">Membrane</keyword>
<keyword evidence="1" id="KW-0812">Transmembrane</keyword>
<dbReference type="Pfam" id="PF06904">
    <property type="entry name" value="Extensin-like_C"/>
    <property type="match status" value="1"/>
</dbReference>
<sequence length="227" mass="24848">MNAIKAWIILIGVPVLCVLTFFWLAPPRHNPFAPIDLTEPPGMGTWHKLTRAKKNRELCFTALDEAGVLYTPLEDQDMAGSCGLYDALTLDQTLTPYSATLRMTCAQAAALYTWERHVARPAAVEILGSPIARVETYGSFSCRNIAGTGRMSQHGLGNAIDIAGFRLEDGRHINVKTHWGGGGAEQKFLRRLHEGACDLFSVTLGPEYNAAHADHFHLDMGGGKVCR</sequence>
<evidence type="ECO:0000313" key="4">
    <source>
        <dbReference type="Proteomes" id="UP000024547"/>
    </source>
</evidence>
<name>A0A059E033_9PROT</name>
<keyword evidence="4" id="KW-1185">Reference proteome</keyword>
<dbReference type="PATRIC" id="fig|1280948.3.peg.2480"/>
<proteinExistence type="predicted"/>
<evidence type="ECO:0000259" key="2">
    <source>
        <dbReference type="Pfam" id="PF06904"/>
    </source>
</evidence>
<protein>
    <recommendedName>
        <fullName evidence="2">Extensin-like C-terminal domain-containing protein</fullName>
    </recommendedName>
</protein>
<dbReference type="Proteomes" id="UP000024547">
    <property type="component" value="Unassembled WGS sequence"/>
</dbReference>